<dbReference type="Gene3D" id="3.40.710.10">
    <property type="entry name" value="DD-peptidase/beta-lactamase superfamily"/>
    <property type="match status" value="1"/>
</dbReference>
<dbReference type="EC" id="3.1.1.103" evidence="2"/>
<dbReference type="InterPro" id="IPR001466">
    <property type="entry name" value="Beta-lactam-related"/>
</dbReference>
<dbReference type="Proteomes" id="UP001256827">
    <property type="component" value="Chromosome"/>
</dbReference>
<dbReference type="SUPFAM" id="SSF56601">
    <property type="entry name" value="beta-lactamase/transpeptidase-like"/>
    <property type="match status" value="1"/>
</dbReference>
<dbReference type="InterPro" id="IPR050491">
    <property type="entry name" value="AmpC-like"/>
</dbReference>
<name>A0ABY9T444_BREBE</name>
<evidence type="ECO:0000313" key="2">
    <source>
        <dbReference type="EMBL" id="WNC13722.1"/>
    </source>
</evidence>
<sequence length="474" mass="52540">MNGWIDSFEAYAQTLLGEAKAPGAVVGVKKNGEWLYQGTFGYRDREQGLPLSMDTVFGIASVTKSFTCVAIMQLQEAGKLSVHDPVVKYLPELRMGAEEWRNKITIHHFMTHTPGMPPLPFLDGAMKRSLEQDPAIRGTEAEAELQKLPYLDTYEEVLAAISDFNGAPLGEPGEVFSYNNDAYGLLGAIIERVSGQPYEQYVTERILRPLGMSRTVFDVQELEHPEDVTVLYTTKKIEGVREVMAAPYWHDAPAMRAAGFLKSTASDLLTYLGIFCIGPEADAKGVLSQESIRQMKEAYARCDGHRSYGYGLMVAQGFPDGLMIEHGGSLKGISSHIFALPEKGLTGVILCNLDGVSVRQLALGLLHTIAGRPAEAQLYPIVPIELPIANQVEYTGRYVSEEWLSATIEQKDGCLRIVESDGLSYPLIPVEKDGFVFKRGNYVVWIDFFRSPAGEIVRMSYALRQLLKEKNKEK</sequence>
<dbReference type="InterPro" id="IPR012338">
    <property type="entry name" value="Beta-lactam/transpept-like"/>
</dbReference>
<evidence type="ECO:0000259" key="1">
    <source>
        <dbReference type="Pfam" id="PF00144"/>
    </source>
</evidence>
<keyword evidence="2" id="KW-0378">Hydrolase</keyword>
<gene>
    <name evidence="2" type="ORF">RGB73_24025</name>
</gene>
<evidence type="ECO:0000313" key="3">
    <source>
        <dbReference type="Proteomes" id="UP001256827"/>
    </source>
</evidence>
<protein>
    <submittedName>
        <fullName evidence="2">Serine hydrolase domain-containing protein</fullName>
        <ecNumber evidence="2">3.1.1.103</ecNumber>
    </submittedName>
</protein>
<dbReference type="EMBL" id="CP134050">
    <property type="protein sequence ID" value="WNC13722.1"/>
    <property type="molecule type" value="Genomic_DNA"/>
</dbReference>
<dbReference type="Pfam" id="PF00144">
    <property type="entry name" value="Beta-lactamase"/>
    <property type="match status" value="1"/>
</dbReference>
<reference evidence="2 3" key="1">
    <citation type="submission" date="2023-09" db="EMBL/GenBank/DDBJ databases">
        <title>Complete Genome and Methylome dissection of Bacillus brevis NEB573 original source of BbsI restriction endonuclease.</title>
        <authorList>
            <person name="Fomenkov A."/>
            <person name="Roberts R.D."/>
        </authorList>
    </citation>
    <scope>NUCLEOTIDE SEQUENCE [LARGE SCALE GENOMIC DNA]</scope>
    <source>
        <strain evidence="2 3">NEB573</strain>
    </source>
</reference>
<dbReference type="GO" id="GO:0016787">
    <property type="term" value="F:hydrolase activity"/>
    <property type="evidence" value="ECO:0007669"/>
    <property type="project" value="UniProtKB-KW"/>
</dbReference>
<dbReference type="RefSeq" id="WP_310765275.1">
    <property type="nucleotide sequence ID" value="NZ_CP134050.1"/>
</dbReference>
<feature type="domain" description="Beta-lactamase-related" evidence="1">
    <location>
        <begin position="8"/>
        <end position="355"/>
    </location>
</feature>
<proteinExistence type="predicted"/>
<keyword evidence="3" id="KW-1185">Reference proteome</keyword>
<organism evidence="2 3">
    <name type="scientific">Brevibacillus brevis</name>
    <name type="common">Bacillus brevis</name>
    <dbReference type="NCBI Taxonomy" id="1393"/>
    <lineage>
        <taxon>Bacteria</taxon>
        <taxon>Bacillati</taxon>
        <taxon>Bacillota</taxon>
        <taxon>Bacilli</taxon>
        <taxon>Bacillales</taxon>
        <taxon>Paenibacillaceae</taxon>
        <taxon>Brevibacillus</taxon>
    </lineage>
</organism>
<dbReference type="PANTHER" id="PTHR46825:SF9">
    <property type="entry name" value="BETA-LACTAMASE-RELATED DOMAIN-CONTAINING PROTEIN"/>
    <property type="match status" value="1"/>
</dbReference>
<accession>A0ABY9T444</accession>
<dbReference type="PANTHER" id="PTHR46825">
    <property type="entry name" value="D-ALANYL-D-ALANINE-CARBOXYPEPTIDASE/ENDOPEPTIDASE AMPH"/>
    <property type="match status" value="1"/>
</dbReference>